<dbReference type="SMART" id="SM00398">
    <property type="entry name" value="HMG"/>
    <property type="match status" value="3"/>
</dbReference>
<feature type="domain" description="HMG box" evidence="4">
    <location>
        <begin position="158"/>
        <end position="226"/>
    </location>
</feature>
<feature type="coiled-coil region" evidence="2">
    <location>
        <begin position="208"/>
        <end position="242"/>
    </location>
</feature>
<feature type="DNA-binding region" description="HMG box" evidence="1">
    <location>
        <begin position="158"/>
        <end position="226"/>
    </location>
</feature>
<feature type="domain" description="HMG box" evidence="4">
    <location>
        <begin position="400"/>
        <end position="468"/>
    </location>
</feature>
<evidence type="ECO:0000313" key="6">
    <source>
        <dbReference type="Proteomes" id="UP001327560"/>
    </source>
</evidence>
<dbReference type="Pfam" id="PF00505">
    <property type="entry name" value="HMG_box"/>
    <property type="match status" value="3"/>
</dbReference>
<evidence type="ECO:0000256" key="2">
    <source>
        <dbReference type="SAM" id="Coils"/>
    </source>
</evidence>
<feature type="compositionally biased region" description="Basic and acidic residues" evidence="3">
    <location>
        <begin position="373"/>
        <end position="382"/>
    </location>
</feature>
<evidence type="ECO:0000313" key="5">
    <source>
        <dbReference type="EMBL" id="WOL02134.1"/>
    </source>
</evidence>
<feature type="coiled-coil region" evidence="2">
    <location>
        <begin position="450"/>
        <end position="477"/>
    </location>
</feature>
<feature type="region of interest" description="Disordered" evidence="3">
    <location>
        <begin position="1"/>
        <end position="41"/>
    </location>
</feature>
<dbReference type="AlphaFoldDB" id="A0AAQ3K6L5"/>
<dbReference type="GO" id="GO:0003677">
    <property type="term" value="F:DNA binding"/>
    <property type="evidence" value="ECO:0007669"/>
    <property type="project" value="UniProtKB-UniRule"/>
</dbReference>
<feature type="region of interest" description="Disordered" evidence="3">
    <location>
        <begin position="371"/>
        <end position="406"/>
    </location>
</feature>
<evidence type="ECO:0000256" key="3">
    <source>
        <dbReference type="SAM" id="MobiDB-lite"/>
    </source>
</evidence>
<evidence type="ECO:0000256" key="1">
    <source>
        <dbReference type="PROSITE-ProRule" id="PRU00267"/>
    </source>
</evidence>
<name>A0AAQ3K6L5_9LILI</name>
<dbReference type="InterPro" id="IPR036910">
    <property type="entry name" value="HMG_box_dom_sf"/>
</dbReference>
<dbReference type="PANTHER" id="PTHR46912:SF1">
    <property type="entry name" value="HIGH MOBILITY GROUP B PROTEIN 13"/>
    <property type="match status" value="1"/>
</dbReference>
<keyword evidence="1" id="KW-0238">DNA-binding</keyword>
<gene>
    <name evidence="5" type="ORF">Cni_G10853</name>
</gene>
<keyword evidence="6" id="KW-1185">Reference proteome</keyword>
<dbReference type="PROSITE" id="PS50118">
    <property type="entry name" value="HMG_BOX_2"/>
    <property type="match status" value="3"/>
</dbReference>
<dbReference type="EMBL" id="CP136892">
    <property type="protein sequence ID" value="WOL02134.1"/>
    <property type="molecule type" value="Genomic_DNA"/>
</dbReference>
<dbReference type="CDD" id="cd22006">
    <property type="entry name" value="HMG-box_AtHMGB6-like_rpt1"/>
    <property type="match status" value="1"/>
</dbReference>
<sequence length="478" mass="55797">MAAVVQKKGRSRRALKNFSPSDTNISAGDPSPILGEPEGLSLLLSPKNSKKALPKSKSSAAAAPEKSFADELLELQGKLQQLQIEKEKREEMLKRKDEEIENRGKENERLQVEIKKLQKMKEFKPTMSFPIVSSLREKDEDKNEKKKKKNKNKTCPEKKKPCPAYFSWCKDQWTEVKRENPDADFKEVSNVLGAKWKTLSAEEKKPYEEKYQQEKEAYLQVVKQEKRENEAMRLLEEEQKQKTAMELLEQYLQFKQEGDKEGKKTRKAKDPLKPKQPMSAFFLFSKERREALLQENKNILEVSKILGEKWKNMTEEQKTPYEEIAKKHKEDYQREMELYKQKKIEEAATLEKEEEEQMKVMKQEALQLLKKKEKTDNIMKKTKENHRHKKKEQNADPNRPKKPPSSFILFSKEARKQLANERAGIPNSTINAMISVKWKELSEADKQVWNEKAAESLNAYKKEVEEYNKNAAGASNQA</sequence>
<dbReference type="GO" id="GO:0005634">
    <property type="term" value="C:nucleus"/>
    <property type="evidence" value="ECO:0007669"/>
    <property type="project" value="UniProtKB-UniRule"/>
</dbReference>
<organism evidence="5 6">
    <name type="scientific">Canna indica</name>
    <name type="common">Indian-shot</name>
    <dbReference type="NCBI Taxonomy" id="4628"/>
    <lineage>
        <taxon>Eukaryota</taxon>
        <taxon>Viridiplantae</taxon>
        <taxon>Streptophyta</taxon>
        <taxon>Embryophyta</taxon>
        <taxon>Tracheophyta</taxon>
        <taxon>Spermatophyta</taxon>
        <taxon>Magnoliopsida</taxon>
        <taxon>Liliopsida</taxon>
        <taxon>Zingiberales</taxon>
        <taxon>Cannaceae</taxon>
        <taxon>Canna</taxon>
    </lineage>
</organism>
<dbReference type="InterPro" id="IPR044601">
    <property type="entry name" value="HMGB6/HMGB13"/>
</dbReference>
<feature type="DNA-binding region" description="HMG box" evidence="1">
    <location>
        <begin position="274"/>
        <end position="340"/>
    </location>
</feature>
<protein>
    <recommendedName>
        <fullName evidence="4">HMG box domain-containing protein</fullName>
    </recommendedName>
</protein>
<feature type="coiled-coil region" evidence="2">
    <location>
        <begin position="65"/>
        <end position="120"/>
    </location>
</feature>
<dbReference type="Gene3D" id="1.10.30.10">
    <property type="entry name" value="High mobility group box domain"/>
    <property type="match status" value="3"/>
</dbReference>
<reference evidence="5 6" key="1">
    <citation type="submission" date="2023-10" db="EMBL/GenBank/DDBJ databases">
        <title>Chromosome-scale genome assembly provides insights into flower coloration mechanisms of Canna indica.</title>
        <authorList>
            <person name="Li C."/>
        </authorList>
    </citation>
    <scope>NUCLEOTIDE SEQUENCE [LARGE SCALE GENOMIC DNA]</scope>
    <source>
        <tissue evidence="5">Flower</tissue>
    </source>
</reference>
<evidence type="ECO:0000259" key="4">
    <source>
        <dbReference type="PROSITE" id="PS50118"/>
    </source>
</evidence>
<feature type="compositionally biased region" description="Basic and acidic residues" evidence="3">
    <location>
        <begin position="135"/>
        <end position="144"/>
    </location>
</feature>
<feature type="DNA-binding region" description="HMG box" evidence="1">
    <location>
        <begin position="400"/>
        <end position="468"/>
    </location>
</feature>
<dbReference type="Proteomes" id="UP001327560">
    <property type="component" value="Chromosome 3"/>
</dbReference>
<dbReference type="InterPro" id="IPR009071">
    <property type="entry name" value="HMG_box_dom"/>
</dbReference>
<feature type="domain" description="HMG box" evidence="4">
    <location>
        <begin position="274"/>
        <end position="340"/>
    </location>
</feature>
<dbReference type="PANTHER" id="PTHR46912">
    <property type="entry name" value="HIGH MOBILITY GROUP B PROTEIN 13"/>
    <property type="match status" value="1"/>
</dbReference>
<proteinExistence type="predicted"/>
<keyword evidence="2" id="KW-0175">Coiled coil</keyword>
<dbReference type="SUPFAM" id="SSF47095">
    <property type="entry name" value="HMG-box"/>
    <property type="match status" value="3"/>
</dbReference>
<accession>A0AAQ3K6L5</accession>
<keyword evidence="1" id="KW-0539">Nucleus</keyword>
<feature type="region of interest" description="Disordered" evidence="3">
    <location>
        <begin position="128"/>
        <end position="159"/>
    </location>
</feature>